<evidence type="ECO:0000313" key="1">
    <source>
        <dbReference type="EMBL" id="KKL75446.1"/>
    </source>
</evidence>
<dbReference type="EMBL" id="LAZR01024349">
    <property type="protein sequence ID" value="KKL75446.1"/>
    <property type="molecule type" value="Genomic_DNA"/>
</dbReference>
<gene>
    <name evidence="1" type="ORF">LCGC14_2054790</name>
</gene>
<name>A0A0F9FAE4_9ZZZZ</name>
<sequence length="82" mass="9427">MMEKGVRISSYIEGMEKSTSFGDYTTNSPMGTLVENVRRALAEYLLLRPKANGRNMKMQFEFEDGLFLIYGVKYDKSEQEGQ</sequence>
<protein>
    <submittedName>
        <fullName evidence="1">Uncharacterized protein</fullName>
    </submittedName>
</protein>
<comment type="caution">
    <text evidence="1">The sequence shown here is derived from an EMBL/GenBank/DDBJ whole genome shotgun (WGS) entry which is preliminary data.</text>
</comment>
<organism evidence="1">
    <name type="scientific">marine sediment metagenome</name>
    <dbReference type="NCBI Taxonomy" id="412755"/>
    <lineage>
        <taxon>unclassified sequences</taxon>
        <taxon>metagenomes</taxon>
        <taxon>ecological metagenomes</taxon>
    </lineage>
</organism>
<dbReference type="AlphaFoldDB" id="A0A0F9FAE4"/>
<accession>A0A0F9FAE4</accession>
<proteinExistence type="predicted"/>
<reference evidence="1" key="1">
    <citation type="journal article" date="2015" name="Nature">
        <title>Complex archaea that bridge the gap between prokaryotes and eukaryotes.</title>
        <authorList>
            <person name="Spang A."/>
            <person name="Saw J.H."/>
            <person name="Jorgensen S.L."/>
            <person name="Zaremba-Niedzwiedzka K."/>
            <person name="Martijn J."/>
            <person name="Lind A.E."/>
            <person name="van Eijk R."/>
            <person name="Schleper C."/>
            <person name="Guy L."/>
            <person name="Ettema T.J."/>
        </authorList>
    </citation>
    <scope>NUCLEOTIDE SEQUENCE</scope>
</reference>